<dbReference type="PROSITE" id="PS50883">
    <property type="entry name" value="EAL"/>
    <property type="match status" value="1"/>
</dbReference>
<feature type="domain" description="GGDEF" evidence="3">
    <location>
        <begin position="817"/>
        <end position="942"/>
    </location>
</feature>
<dbReference type="Pfam" id="PF08447">
    <property type="entry name" value="PAS_3"/>
    <property type="match status" value="1"/>
</dbReference>
<dbReference type="Gene3D" id="3.30.450.20">
    <property type="entry name" value="PAS domain"/>
    <property type="match status" value="2"/>
</dbReference>
<feature type="region of interest" description="Disordered" evidence="1">
    <location>
        <begin position="1"/>
        <end position="31"/>
    </location>
</feature>
<dbReference type="SUPFAM" id="SSF55073">
    <property type="entry name" value="Nucleotide cyclase"/>
    <property type="match status" value="1"/>
</dbReference>
<dbReference type="InterPro" id="IPR029787">
    <property type="entry name" value="Nucleotide_cyclase"/>
</dbReference>
<dbReference type="GO" id="GO:0071111">
    <property type="term" value="F:cyclic-guanylate-specific phosphodiesterase activity"/>
    <property type="evidence" value="ECO:0007669"/>
    <property type="project" value="InterPro"/>
</dbReference>
<dbReference type="Pfam" id="PF00563">
    <property type="entry name" value="EAL"/>
    <property type="match status" value="1"/>
</dbReference>
<dbReference type="InterPro" id="IPR000014">
    <property type="entry name" value="PAS"/>
</dbReference>
<organism evidence="4 5">
    <name type="scientific">Candidatus Eisenbergiella merdigallinarum</name>
    <dbReference type="NCBI Taxonomy" id="2838552"/>
    <lineage>
        <taxon>Bacteria</taxon>
        <taxon>Bacillati</taxon>
        <taxon>Bacillota</taxon>
        <taxon>Clostridia</taxon>
        <taxon>Lachnospirales</taxon>
        <taxon>Lachnospiraceae</taxon>
        <taxon>Eisenbergiella</taxon>
    </lineage>
</organism>
<dbReference type="SUPFAM" id="SSF141868">
    <property type="entry name" value="EAL domain-like"/>
    <property type="match status" value="1"/>
</dbReference>
<dbReference type="Gene3D" id="3.30.70.270">
    <property type="match status" value="1"/>
</dbReference>
<dbReference type="CDD" id="cd01948">
    <property type="entry name" value="EAL"/>
    <property type="match status" value="1"/>
</dbReference>
<dbReference type="Pfam" id="PF00990">
    <property type="entry name" value="GGDEF"/>
    <property type="match status" value="1"/>
</dbReference>
<evidence type="ECO:0000256" key="1">
    <source>
        <dbReference type="SAM" id="MobiDB-lite"/>
    </source>
</evidence>
<dbReference type="PANTHER" id="PTHR33121:SF70">
    <property type="entry name" value="SIGNALING PROTEIN YKOW"/>
    <property type="match status" value="1"/>
</dbReference>
<dbReference type="AlphaFoldDB" id="A0A9D2MUF0"/>
<feature type="domain" description="EAL" evidence="2">
    <location>
        <begin position="940"/>
        <end position="1195"/>
    </location>
</feature>
<sequence length="1198" mass="134935">MNTSRPIAEKSGSGRPFTQHRSDPVQSPAPSALLQPDLLLERMDDGVCLYEIADPIRMIYANPAFFRMLKLDPAAFQLPRDLKEAGVHADYAAEYEELLRAEASGGGTKEQIHRIRNGEGKWIWRRVKISRLDVPEGSSPLLLELSRDISGTMETRELLQESAERFQVAFGQSRNRLWEVSLSARSFRLYHAGVTDSGALSSSPDEILSDFPETLISNGLIHPDSVEPFLDFAANLLAGKEADTGNFIMKEKDGGYGWFSLSYRQTHDSDGNPVKAIGVQERLPASSGIFSTGFPRRPIPEALRHYVLARMHVNLTADSVETLWKNGVDRTAEVNGFSYSDLLARRDAFLFHPADDRELEKELSREVLLDLYDRGEYWLTDDYLRTDSGGELRWLTMTFNLYRDPRTGDIHLTACFCDSRKRHSWEALAEIGIRHDPVTGLYTGQTARAIIERLLCTDSGSLCALALIRMSGPLGTPVFRDRQEHLQKRHFISIALSFALGMDCVIGQLEEDTVLVFFPDIISRFDARKRIEDAFAYVHTVMNDFPESNAFRFLSCGVVERPGHADYDLLVSRASSLCELYGNAAMDTVAFPATEEDGGLTGLLFKNTGTPESTAIMPDTGSDLTPEEQEIAFNCAVSMLNARSLKASTENVLQILGLYYRASRLYILALSEHRQTVTMLYEWASQQKYSLRHIMSGMQLEKFPLLVRCLKEKAPVTTKSNGQAFGTHAAGTFWYYTAFPLFTHNGISGFLCMENAQEHAEELSLIARLLPLMKREQQRYRHSFSWQKPMVRNALSRLPNLHAYLETIDSLNSDLYSSMGVLSLDIPNFSAINGNQGFDYGREMLGLVAETLSSVFGKAFIFRTWDAEFVVLFPNTIMEVFVSRCTRVRTMLQRRYPGQIRVGYTWADGIYTSRNLVKEARSIMGCENVREDPGERFVFLDKNRFDARSAASRDNLIAYFQPKIDMRDGSLAGAEALVRGIDRSGHIIPPGQFIETLEKNGTIRELDLIMLEKVLEQLSKWKNDGLPPLNVSINLSRFTLFNPTTLASILAIQSHFPDVSPDQIEFEITETAGDIEKATLASVVDSFQKYGLRFDLDDFGSHYANLSVFSNIKFNAIKLDRSLINGLPGNEITRMLIENIVSICKNFGMRCVAEGVETRQQEAALLEAGCIYGQGFYYARPLPPRKFEEQYLKRKSIS</sequence>
<gene>
    <name evidence="4" type="ORF">H9763_12550</name>
</gene>
<dbReference type="InterPro" id="IPR043128">
    <property type="entry name" value="Rev_trsase/Diguanyl_cyclase"/>
</dbReference>
<evidence type="ECO:0000259" key="2">
    <source>
        <dbReference type="PROSITE" id="PS50883"/>
    </source>
</evidence>
<reference evidence="4" key="1">
    <citation type="journal article" date="2021" name="PeerJ">
        <title>Extensive microbial diversity within the chicken gut microbiome revealed by metagenomics and culture.</title>
        <authorList>
            <person name="Gilroy R."/>
            <person name="Ravi A."/>
            <person name="Getino M."/>
            <person name="Pursley I."/>
            <person name="Horton D.L."/>
            <person name="Alikhan N.F."/>
            <person name="Baker D."/>
            <person name="Gharbi K."/>
            <person name="Hall N."/>
            <person name="Watson M."/>
            <person name="Adriaenssens E.M."/>
            <person name="Foster-Nyarko E."/>
            <person name="Jarju S."/>
            <person name="Secka A."/>
            <person name="Antonio M."/>
            <person name="Oren A."/>
            <person name="Chaudhuri R.R."/>
            <person name="La Ragione R."/>
            <person name="Hildebrand F."/>
            <person name="Pallen M.J."/>
        </authorList>
    </citation>
    <scope>NUCLEOTIDE SEQUENCE</scope>
    <source>
        <strain evidence="4">USAMLcec3-2134</strain>
    </source>
</reference>
<dbReference type="SMART" id="SM00267">
    <property type="entry name" value="GGDEF"/>
    <property type="match status" value="1"/>
</dbReference>
<comment type="caution">
    <text evidence="4">The sequence shown here is derived from an EMBL/GenBank/DDBJ whole genome shotgun (WGS) entry which is preliminary data.</text>
</comment>
<evidence type="ECO:0000313" key="4">
    <source>
        <dbReference type="EMBL" id="HJB92277.1"/>
    </source>
</evidence>
<evidence type="ECO:0000313" key="5">
    <source>
        <dbReference type="Proteomes" id="UP000886883"/>
    </source>
</evidence>
<dbReference type="EMBL" id="DWXE01000046">
    <property type="protein sequence ID" value="HJB92277.1"/>
    <property type="molecule type" value="Genomic_DNA"/>
</dbReference>
<dbReference type="SUPFAM" id="SSF55785">
    <property type="entry name" value="PYP-like sensor domain (PAS domain)"/>
    <property type="match status" value="3"/>
</dbReference>
<dbReference type="InterPro" id="IPR035965">
    <property type="entry name" value="PAS-like_dom_sf"/>
</dbReference>
<reference evidence="4" key="2">
    <citation type="submission" date="2021-04" db="EMBL/GenBank/DDBJ databases">
        <authorList>
            <person name="Gilroy R."/>
        </authorList>
    </citation>
    <scope>NUCLEOTIDE SEQUENCE</scope>
    <source>
        <strain evidence="4">USAMLcec3-2134</strain>
    </source>
</reference>
<evidence type="ECO:0000259" key="3">
    <source>
        <dbReference type="PROSITE" id="PS50887"/>
    </source>
</evidence>
<dbReference type="PANTHER" id="PTHR33121">
    <property type="entry name" value="CYCLIC DI-GMP PHOSPHODIESTERASE PDEF"/>
    <property type="match status" value="1"/>
</dbReference>
<protein>
    <submittedName>
        <fullName evidence="4">EAL domain-containing protein</fullName>
    </submittedName>
</protein>
<dbReference type="InterPro" id="IPR000160">
    <property type="entry name" value="GGDEF_dom"/>
</dbReference>
<dbReference type="Proteomes" id="UP000886883">
    <property type="component" value="Unassembled WGS sequence"/>
</dbReference>
<dbReference type="Gene3D" id="3.20.20.450">
    <property type="entry name" value="EAL domain"/>
    <property type="match status" value="1"/>
</dbReference>
<dbReference type="InterPro" id="IPR035919">
    <property type="entry name" value="EAL_sf"/>
</dbReference>
<dbReference type="InterPro" id="IPR001633">
    <property type="entry name" value="EAL_dom"/>
</dbReference>
<dbReference type="SMART" id="SM00052">
    <property type="entry name" value="EAL"/>
    <property type="match status" value="1"/>
</dbReference>
<accession>A0A9D2MUF0</accession>
<dbReference type="CDD" id="cd00130">
    <property type="entry name" value="PAS"/>
    <property type="match status" value="1"/>
</dbReference>
<dbReference type="InterPro" id="IPR050706">
    <property type="entry name" value="Cyclic-di-GMP_PDE-like"/>
</dbReference>
<dbReference type="InterPro" id="IPR013655">
    <property type="entry name" value="PAS_fold_3"/>
</dbReference>
<dbReference type="PROSITE" id="PS50887">
    <property type="entry name" value="GGDEF"/>
    <property type="match status" value="1"/>
</dbReference>
<name>A0A9D2MUF0_9FIRM</name>
<proteinExistence type="predicted"/>